<proteinExistence type="predicted"/>
<keyword evidence="1" id="KW-0805">Transcription regulation</keyword>
<dbReference type="Gene3D" id="1.10.10.10">
    <property type="entry name" value="Winged helix-like DNA-binding domain superfamily/Winged helix DNA-binding domain"/>
    <property type="match status" value="1"/>
</dbReference>
<protein>
    <submittedName>
        <fullName evidence="6">DNA-binding response regulator</fullName>
    </submittedName>
</protein>
<dbReference type="OrthoDB" id="9787103at2"/>
<gene>
    <name evidence="6" type="ORF">CI088_06495</name>
</gene>
<evidence type="ECO:0000256" key="1">
    <source>
        <dbReference type="ARBA" id="ARBA00023015"/>
    </source>
</evidence>
<dbReference type="SUPFAM" id="SSF46894">
    <property type="entry name" value="C-terminal effector domain of the bipartite response regulators"/>
    <property type="match status" value="1"/>
</dbReference>
<evidence type="ECO:0000259" key="5">
    <source>
        <dbReference type="PROSITE" id="PS51755"/>
    </source>
</evidence>
<dbReference type="GO" id="GO:0000160">
    <property type="term" value="P:phosphorelay signal transduction system"/>
    <property type="evidence" value="ECO:0007669"/>
    <property type="project" value="InterPro"/>
</dbReference>
<dbReference type="CDD" id="cd00383">
    <property type="entry name" value="trans_reg_C"/>
    <property type="match status" value="1"/>
</dbReference>
<evidence type="ECO:0000256" key="3">
    <source>
        <dbReference type="ARBA" id="ARBA00023163"/>
    </source>
</evidence>
<dbReference type="RefSeq" id="WP_069653574.1">
    <property type="nucleotide sequence ID" value="NZ_JAFLVZ010000037.1"/>
</dbReference>
<dbReference type="PROSITE" id="PS51755">
    <property type="entry name" value="OMPR_PHOB"/>
    <property type="match status" value="1"/>
</dbReference>
<feature type="DNA-binding region" description="OmpR/PhoB-type" evidence="4">
    <location>
        <begin position="127"/>
        <end position="229"/>
    </location>
</feature>
<dbReference type="STRING" id="1077675.BCR22_10800"/>
<keyword evidence="2 4" id="KW-0238">DNA-binding</keyword>
<name>A0A2W3ZE62_9ENTE</name>
<keyword evidence="3" id="KW-0804">Transcription</keyword>
<dbReference type="Pfam" id="PF00486">
    <property type="entry name" value="Trans_reg_C"/>
    <property type="match status" value="1"/>
</dbReference>
<dbReference type="AlphaFoldDB" id="A0A2W3ZE62"/>
<dbReference type="InterPro" id="IPR001867">
    <property type="entry name" value="OmpR/PhoB-type_DNA-bd"/>
</dbReference>
<keyword evidence="7" id="KW-1185">Reference proteome</keyword>
<dbReference type="GO" id="GO:0003677">
    <property type="term" value="F:DNA binding"/>
    <property type="evidence" value="ECO:0007669"/>
    <property type="project" value="UniProtKB-UniRule"/>
</dbReference>
<evidence type="ECO:0000313" key="6">
    <source>
        <dbReference type="EMBL" id="PZL74757.1"/>
    </source>
</evidence>
<dbReference type="Proteomes" id="UP000249828">
    <property type="component" value="Unassembled WGS sequence"/>
</dbReference>
<dbReference type="SMART" id="SM00862">
    <property type="entry name" value="Trans_reg_C"/>
    <property type="match status" value="1"/>
</dbReference>
<dbReference type="InterPro" id="IPR036388">
    <property type="entry name" value="WH-like_DNA-bd_sf"/>
</dbReference>
<organism evidence="6 7">
    <name type="scientific">Enterococcus plantarum</name>
    <dbReference type="NCBI Taxonomy" id="1077675"/>
    <lineage>
        <taxon>Bacteria</taxon>
        <taxon>Bacillati</taxon>
        <taxon>Bacillota</taxon>
        <taxon>Bacilli</taxon>
        <taxon>Lactobacillales</taxon>
        <taxon>Enterococcaceae</taxon>
        <taxon>Enterococcus</taxon>
    </lineage>
</organism>
<dbReference type="InterPro" id="IPR016032">
    <property type="entry name" value="Sig_transdc_resp-reg_C-effctor"/>
</dbReference>
<dbReference type="EMBL" id="PIEU01000053">
    <property type="protein sequence ID" value="PZL74757.1"/>
    <property type="molecule type" value="Genomic_DNA"/>
</dbReference>
<comment type="caution">
    <text evidence="6">The sequence shown here is derived from an EMBL/GenBank/DDBJ whole genome shotgun (WGS) entry which is preliminary data.</text>
</comment>
<dbReference type="GO" id="GO:0006355">
    <property type="term" value="P:regulation of DNA-templated transcription"/>
    <property type="evidence" value="ECO:0007669"/>
    <property type="project" value="InterPro"/>
</dbReference>
<accession>A0A2W3ZE62</accession>
<evidence type="ECO:0000256" key="4">
    <source>
        <dbReference type="PROSITE-ProRule" id="PRU01091"/>
    </source>
</evidence>
<feature type="domain" description="OmpR/PhoB-type" evidence="5">
    <location>
        <begin position="127"/>
        <end position="229"/>
    </location>
</feature>
<evidence type="ECO:0000256" key="2">
    <source>
        <dbReference type="ARBA" id="ARBA00023125"/>
    </source>
</evidence>
<sequence length="229" mass="26492">MYNIGFVLAGNTDEQKYIDSLKSIQLDVHPVNKDEAAETIGNYDGIIINEQQAQNIGMICELIILLKKKQDTFIWVISERENKMNHIVYLQLGADGIIDNECAPEECQLMITNALNRYKNVHQVNVKRTEKVSNDCQFQLRPCNFSVILNGIEINLTKLEFKTIEFLQTQQGVAVSYEEIYKNVWENDGNDKQYRVSNLIFHLRQKIEKDAAHPEYIKTVRSKGYKLSM</sequence>
<reference evidence="6 7" key="1">
    <citation type="submission" date="2017-11" db="EMBL/GenBank/DDBJ databases">
        <title>Draft genome sequence of Enterococcus plantarum TRW2 strain isolated from lettuce.</title>
        <authorList>
            <person name="Kim E.B."/>
            <person name="Marco M.L."/>
            <person name="Williams T.R."/>
            <person name="You I.H."/>
        </authorList>
    </citation>
    <scope>NUCLEOTIDE SEQUENCE [LARGE SCALE GENOMIC DNA]</scope>
    <source>
        <strain evidence="6 7">TRW2</strain>
    </source>
</reference>
<evidence type="ECO:0000313" key="7">
    <source>
        <dbReference type="Proteomes" id="UP000249828"/>
    </source>
</evidence>